<evidence type="ECO:0000313" key="7">
    <source>
        <dbReference type="EMBL" id="MDY3562807.1"/>
    </source>
</evidence>
<feature type="region of interest" description="Disordered" evidence="4">
    <location>
        <begin position="260"/>
        <end position="289"/>
    </location>
</feature>
<accession>A0ABU5F5G6</accession>
<dbReference type="InterPro" id="IPR001680">
    <property type="entry name" value="WD40_rpt"/>
</dbReference>
<dbReference type="PANTHER" id="PTHR19879:SF9">
    <property type="entry name" value="TRANSCRIPTION INITIATION FACTOR TFIID SUBUNIT 5"/>
    <property type="match status" value="1"/>
</dbReference>
<dbReference type="InterPro" id="IPR015943">
    <property type="entry name" value="WD40/YVTN_repeat-like_dom_sf"/>
</dbReference>
<dbReference type="InterPro" id="IPR019775">
    <property type="entry name" value="WD40_repeat_CS"/>
</dbReference>
<dbReference type="SUPFAM" id="SSF50978">
    <property type="entry name" value="WD40 repeat-like"/>
    <property type="match status" value="1"/>
</dbReference>
<gene>
    <name evidence="7" type="ORF">R5W23_004286</name>
</gene>
<keyword evidence="2" id="KW-0677">Repeat</keyword>
<proteinExistence type="predicted"/>
<dbReference type="InterPro" id="IPR013249">
    <property type="entry name" value="RNA_pol_sigma70_r4_t2"/>
</dbReference>
<dbReference type="SUPFAM" id="SSF88946">
    <property type="entry name" value="Sigma2 domain of RNA polymerase sigma factors"/>
    <property type="match status" value="1"/>
</dbReference>
<dbReference type="InterPro" id="IPR013324">
    <property type="entry name" value="RNA_pol_sigma_r3/r4-like"/>
</dbReference>
<dbReference type="SUPFAM" id="SSF88659">
    <property type="entry name" value="Sigma3 and sigma4 domains of RNA polymerase sigma factors"/>
    <property type="match status" value="1"/>
</dbReference>
<dbReference type="InterPro" id="IPR036322">
    <property type="entry name" value="WD40_repeat_dom_sf"/>
</dbReference>
<dbReference type="CDD" id="cd06171">
    <property type="entry name" value="Sigma70_r4"/>
    <property type="match status" value="1"/>
</dbReference>
<evidence type="ECO:0000256" key="2">
    <source>
        <dbReference type="ARBA" id="ARBA00022737"/>
    </source>
</evidence>
<organism evidence="7 8">
    <name type="scientific">Gemmata algarum</name>
    <dbReference type="NCBI Taxonomy" id="2975278"/>
    <lineage>
        <taxon>Bacteria</taxon>
        <taxon>Pseudomonadati</taxon>
        <taxon>Planctomycetota</taxon>
        <taxon>Planctomycetia</taxon>
        <taxon>Gemmatales</taxon>
        <taxon>Gemmataceae</taxon>
        <taxon>Gemmata</taxon>
    </lineage>
</organism>
<dbReference type="SUPFAM" id="SSF63825">
    <property type="entry name" value="YWTD domain"/>
    <property type="match status" value="1"/>
</dbReference>
<feature type="compositionally biased region" description="Basic and acidic residues" evidence="4">
    <location>
        <begin position="275"/>
        <end position="285"/>
    </location>
</feature>
<feature type="repeat" description="WD" evidence="3">
    <location>
        <begin position="306"/>
        <end position="350"/>
    </location>
</feature>
<sequence>MKRTAALRLIRTAAHAPLAEASDAELLQRFCQNRDESAFREILRRYEALVRGASRRMTRDGHAVDDAVQNTFLTLARKAHAIRHAPALPSWLHRVARSVTARTAGAAPAGAEPLDPTPSPLDQLSAREVLSIVDEELARLPTAHRSAVLLCLVEGNTVDDTARRLGTTTGAVRGWLQRGRETLRRGLSRRGVELSAALPLLALSTQPAVAAPSHEALVRVALAAHRPASVFVRLLTGSSVASVVAFGVLIAGVVASAALVSPRSGDPPSTPPKASEPEPKVEARTDGLVTRDGLPEGAVARIGSPRLRHAGEVTAMAFSRDGRLFATASPANRDKSVRVWDMTDGKEKYRIPIAVNLDESAERARAVSVAFAADDKRLLVLDADGFRSFDAGTGKPERTNVLRRRTEPNLFPPREETIGAGFSPDAKVYAIVRGSGEMVLGNTATGEVTRTIAKAMTIPENVGYAHVNVLFTPNGTGVCVPILNAAVQIFDTATGESKHSLAKELVSQGTTIYSAAFAADGRTFVADTLARAEGERVAAPYAIAVGDVATGKVVRTIPLPEMPRVLSVSPNGKLVAVGTQSSGPSQIRVLDLASGKEVQSVPLTLTPAQVTFSPDSRLLAGTCHYEGKVTVWDLDKNAPHPRSADDFDIWAQFDARGHVVLNPFGRTRMVDWRSGKVVQERSRGPEPSYQVGTAKSGDGKLRTEIEFTKGKPQQSRAILVKESATDRAAARLEGLTDFPRRMVFADGNRLLVTVTQDDVLTVWDVGAKKSLWSEKYPARAFGYSGMGEPHFDAESRRMAIAWRDQNATVVDVWELRRPARVSRVEVPNALLAAGIAFSPDGAYIAGGNDAVTLWRVSDGRKFQTLGGHAAKEALNDRPRISCVFSPDSGKLLTVDGTGTIRLWECVSGQLIRTFSGHHGPTSAHFSPDGRLIVGASYDAPVLVWDVYGLKDVPAFNAERIWANLADASPATAFQAVRELCAAPNEAITLLKENLPPESLDANAIEALITGLASEQFVDRERSTTELGKYGESIVPLLRQAHGAATDAESRQRLAALLGRAERLSPADLRVRRAMDALEHLDTPEAKAHLKVLSAGTPGCLRTVLAQDALARITER</sequence>
<evidence type="ECO:0000256" key="1">
    <source>
        <dbReference type="ARBA" id="ARBA00022574"/>
    </source>
</evidence>
<dbReference type="Pfam" id="PF04542">
    <property type="entry name" value="Sigma70_r2"/>
    <property type="match status" value="1"/>
</dbReference>
<feature type="domain" description="RNA polymerase sigma-70 region 2" evidence="5">
    <location>
        <begin position="43"/>
        <end position="99"/>
    </location>
</feature>
<dbReference type="Pfam" id="PF08281">
    <property type="entry name" value="Sigma70_r4_2"/>
    <property type="match status" value="1"/>
</dbReference>
<dbReference type="EMBL" id="JAXBLV010000222">
    <property type="protein sequence ID" value="MDY3562807.1"/>
    <property type="molecule type" value="Genomic_DNA"/>
</dbReference>
<dbReference type="NCBIfam" id="TIGR02937">
    <property type="entry name" value="sigma70-ECF"/>
    <property type="match status" value="1"/>
</dbReference>
<dbReference type="InterPro" id="IPR013325">
    <property type="entry name" value="RNA_pol_sigma_r2"/>
</dbReference>
<dbReference type="Gene3D" id="1.10.10.10">
    <property type="entry name" value="Winged helix-like DNA-binding domain superfamily/Winged helix DNA-binding domain"/>
    <property type="match status" value="1"/>
</dbReference>
<dbReference type="Gene3D" id="1.10.1740.10">
    <property type="match status" value="1"/>
</dbReference>
<evidence type="ECO:0000256" key="4">
    <source>
        <dbReference type="SAM" id="MobiDB-lite"/>
    </source>
</evidence>
<feature type="domain" description="RNA polymerase sigma factor 70 region 4 type 2" evidence="6">
    <location>
        <begin position="132"/>
        <end position="183"/>
    </location>
</feature>
<protein>
    <submittedName>
        <fullName evidence="7">Sigma-70 family RNA polymerase sigma factor</fullName>
    </submittedName>
</protein>
<reference evidence="8" key="1">
    <citation type="journal article" date="2023" name="Mar. Drugs">
        <title>Gemmata algarum, a Novel Planctomycete Isolated from an Algal Mat, Displays Antimicrobial Activity.</title>
        <authorList>
            <person name="Kumar G."/>
            <person name="Kallscheuer N."/>
            <person name="Kashif M."/>
            <person name="Ahamad S."/>
            <person name="Jagadeeshwari U."/>
            <person name="Pannikurungottu S."/>
            <person name="Haufschild T."/>
            <person name="Kabuu M."/>
            <person name="Sasikala C."/>
            <person name="Jogler C."/>
            <person name="Ramana C."/>
        </authorList>
    </citation>
    <scope>NUCLEOTIDE SEQUENCE [LARGE SCALE GENOMIC DNA]</scope>
    <source>
        <strain evidence="8">JC673</strain>
    </source>
</reference>
<dbReference type="SMART" id="SM00320">
    <property type="entry name" value="WD40"/>
    <property type="match status" value="6"/>
</dbReference>
<dbReference type="PANTHER" id="PTHR19879">
    <property type="entry name" value="TRANSCRIPTION INITIATION FACTOR TFIID"/>
    <property type="match status" value="1"/>
</dbReference>
<evidence type="ECO:0000259" key="6">
    <source>
        <dbReference type="Pfam" id="PF08281"/>
    </source>
</evidence>
<dbReference type="Pfam" id="PF00400">
    <property type="entry name" value="WD40"/>
    <property type="match status" value="3"/>
</dbReference>
<evidence type="ECO:0000313" key="8">
    <source>
        <dbReference type="Proteomes" id="UP001272242"/>
    </source>
</evidence>
<feature type="repeat" description="WD" evidence="3">
    <location>
        <begin position="925"/>
        <end position="946"/>
    </location>
</feature>
<dbReference type="PROSITE" id="PS50082">
    <property type="entry name" value="WD_REPEATS_2"/>
    <property type="match status" value="2"/>
</dbReference>
<dbReference type="Gene3D" id="2.130.10.10">
    <property type="entry name" value="YVTN repeat-like/Quinoprotein amine dehydrogenase"/>
    <property type="match status" value="4"/>
</dbReference>
<keyword evidence="8" id="KW-1185">Reference proteome</keyword>
<evidence type="ECO:0000256" key="3">
    <source>
        <dbReference type="PROSITE-ProRule" id="PRU00221"/>
    </source>
</evidence>
<dbReference type="RefSeq" id="WP_320689081.1">
    <property type="nucleotide sequence ID" value="NZ_JAXBLV010000222.1"/>
</dbReference>
<dbReference type="InterPro" id="IPR014284">
    <property type="entry name" value="RNA_pol_sigma-70_dom"/>
</dbReference>
<dbReference type="InterPro" id="IPR036388">
    <property type="entry name" value="WH-like_DNA-bd_sf"/>
</dbReference>
<dbReference type="SUPFAM" id="SSF50998">
    <property type="entry name" value="Quinoprotein alcohol dehydrogenase-like"/>
    <property type="match status" value="1"/>
</dbReference>
<keyword evidence="1 3" id="KW-0853">WD repeat</keyword>
<dbReference type="InterPro" id="IPR007627">
    <property type="entry name" value="RNA_pol_sigma70_r2"/>
</dbReference>
<comment type="caution">
    <text evidence="7">The sequence shown here is derived from an EMBL/GenBank/DDBJ whole genome shotgun (WGS) entry which is preliminary data.</text>
</comment>
<dbReference type="PROSITE" id="PS00678">
    <property type="entry name" value="WD_REPEATS_1"/>
    <property type="match status" value="1"/>
</dbReference>
<dbReference type="InterPro" id="IPR011047">
    <property type="entry name" value="Quinoprotein_ADH-like_sf"/>
</dbReference>
<name>A0ABU5F5G6_9BACT</name>
<evidence type="ECO:0000259" key="5">
    <source>
        <dbReference type="Pfam" id="PF04542"/>
    </source>
</evidence>
<dbReference type="Proteomes" id="UP001272242">
    <property type="component" value="Unassembled WGS sequence"/>
</dbReference>